<feature type="region of interest" description="Disordered" evidence="1">
    <location>
        <begin position="37"/>
        <end position="68"/>
    </location>
</feature>
<gene>
    <name evidence="2" type="ORF">ADS79_32730</name>
</gene>
<reference evidence="3" key="1">
    <citation type="submission" date="2015-07" db="EMBL/GenBank/DDBJ databases">
        <title>Genome sequencing project for genomic taxonomy and phylogenomics of Bacillus-like bacteria.</title>
        <authorList>
            <person name="Liu B."/>
            <person name="Wang J."/>
            <person name="Zhu Y."/>
            <person name="Liu G."/>
            <person name="Chen Q."/>
            <person name="Chen Z."/>
            <person name="Lan J."/>
            <person name="Che J."/>
            <person name="Ge C."/>
            <person name="Shi H."/>
            <person name="Pan Z."/>
            <person name="Liu X."/>
        </authorList>
    </citation>
    <scope>NUCLEOTIDE SEQUENCE [LARGE SCALE GENOMIC DNA]</scope>
    <source>
        <strain evidence="3">DSM 9887</strain>
    </source>
</reference>
<evidence type="ECO:0000256" key="1">
    <source>
        <dbReference type="SAM" id="MobiDB-lite"/>
    </source>
</evidence>
<comment type="caution">
    <text evidence="2">The sequence shown here is derived from an EMBL/GenBank/DDBJ whole genome shotgun (WGS) entry which is preliminary data.</text>
</comment>
<dbReference type="Proteomes" id="UP000036834">
    <property type="component" value="Unassembled WGS sequence"/>
</dbReference>
<name>A0A0K9YKK8_9BACL</name>
<organism evidence="2 3">
    <name type="scientific">Brevibacillus reuszeri</name>
    <dbReference type="NCBI Taxonomy" id="54915"/>
    <lineage>
        <taxon>Bacteria</taxon>
        <taxon>Bacillati</taxon>
        <taxon>Bacillota</taxon>
        <taxon>Bacilli</taxon>
        <taxon>Bacillales</taxon>
        <taxon>Paenibacillaceae</taxon>
        <taxon>Brevibacillus</taxon>
    </lineage>
</organism>
<protein>
    <submittedName>
        <fullName evidence="2">Uncharacterized protein</fullName>
    </submittedName>
</protein>
<dbReference type="AlphaFoldDB" id="A0A0K9YKK8"/>
<evidence type="ECO:0000313" key="2">
    <source>
        <dbReference type="EMBL" id="KNB68730.1"/>
    </source>
</evidence>
<accession>A0A0K9YKK8</accession>
<dbReference type="STRING" id="54915.ADS79_32730"/>
<dbReference type="EMBL" id="LGIQ01000017">
    <property type="protein sequence ID" value="KNB68730.1"/>
    <property type="molecule type" value="Genomic_DNA"/>
</dbReference>
<evidence type="ECO:0000313" key="3">
    <source>
        <dbReference type="Proteomes" id="UP000036834"/>
    </source>
</evidence>
<sequence>MTAMLMMSGLIIAVSIEHYYTPLDRMFGQTPIEYHEEKIEKKEAEDEEGDDKEKNSRKQPKEKKGVHS</sequence>
<proteinExistence type="predicted"/>
<dbReference type="PATRIC" id="fig|54915.3.peg.659"/>